<proteinExistence type="predicted"/>
<name>A0ABT6AX50_9BURK</name>
<keyword evidence="3" id="KW-1185">Reference proteome</keyword>
<protein>
    <recommendedName>
        <fullName evidence="1">DUF6630 domain-containing protein</fullName>
    </recommendedName>
</protein>
<sequence length="167" mass="18591">MTIVLTSETQDALRKLILLISLHDQDAAERYWTLFQQALARAEPGCDGHLLLWPLSEALGQGGGFYVDWKDTAALVRGVQALCDRVDLRIDWGVGDPLAPAFLARRDVPALMTVAQASLRAAGYTLWCWDTQADAYAGWMIRSRDEDMLAELAGRLHLMIDPADETY</sequence>
<comment type="caution">
    <text evidence="2">The sequence shown here is derived from an EMBL/GenBank/DDBJ whole genome shotgun (WGS) entry which is preliminary data.</text>
</comment>
<gene>
    <name evidence="2" type="ORF">P3W85_30295</name>
</gene>
<dbReference type="Pfam" id="PF20335">
    <property type="entry name" value="DUF6630"/>
    <property type="match status" value="1"/>
</dbReference>
<accession>A0ABT6AX50</accession>
<organism evidence="2 3">
    <name type="scientific">Cupriavidus basilensis</name>
    <dbReference type="NCBI Taxonomy" id="68895"/>
    <lineage>
        <taxon>Bacteria</taxon>
        <taxon>Pseudomonadati</taxon>
        <taxon>Pseudomonadota</taxon>
        <taxon>Betaproteobacteria</taxon>
        <taxon>Burkholderiales</taxon>
        <taxon>Burkholderiaceae</taxon>
        <taxon>Cupriavidus</taxon>
    </lineage>
</organism>
<reference evidence="2 3" key="1">
    <citation type="submission" date="2023-03" db="EMBL/GenBank/DDBJ databases">
        <title>Draft assemblies of triclosan tolerant bacteria isolated from returned activated sludge.</title>
        <authorList>
            <person name="Van Hamelsveld S."/>
        </authorList>
    </citation>
    <scope>NUCLEOTIDE SEQUENCE [LARGE SCALE GENOMIC DNA]</scope>
    <source>
        <strain evidence="2 3">GW210010_S58</strain>
    </source>
</reference>
<evidence type="ECO:0000313" key="2">
    <source>
        <dbReference type="EMBL" id="MDF3837214.1"/>
    </source>
</evidence>
<feature type="domain" description="DUF6630" evidence="1">
    <location>
        <begin position="13"/>
        <end position="162"/>
    </location>
</feature>
<dbReference type="Proteomes" id="UP001216674">
    <property type="component" value="Unassembled WGS sequence"/>
</dbReference>
<evidence type="ECO:0000259" key="1">
    <source>
        <dbReference type="Pfam" id="PF20335"/>
    </source>
</evidence>
<dbReference type="RefSeq" id="WP_035810511.1">
    <property type="nucleotide sequence ID" value="NZ_JARJLM010000487.1"/>
</dbReference>
<dbReference type="EMBL" id="JARJLM010000487">
    <property type="protein sequence ID" value="MDF3837214.1"/>
    <property type="molecule type" value="Genomic_DNA"/>
</dbReference>
<evidence type="ECO:0000313" key="3">
    <source>
        <dbReference type="Proteomes" id="UP001216674"/>
    </source>
</evidence>
<dbReference type="InterPro" id="IPR046582">
    <property type="entry name" value="DUF6630"/>
</dbReference>